<dbReference type="PANTHER" id="PTHR34820">
    <property type="entry name" value="INNER MEMBRANE PROTEIN YEBZ"/>
    <property type="match status" value="1"/>
</dbReference>
<feature type="transmembrane region" description="Helical" evidence="7">
    <location>
        <begin position="335"/>
        <end position="357"/>
    </location>
</feature>
<feature type="transmembrane region" description="Helical" evidence="7">
    <location>
        <begin position="226"/>
        <end position="247"/>
    </location>
</feature>
<keyword evidence="5 7" id="KW-0472">Membrane</keyword>
<keyword evidence="4 7" id="KW-1133">Transmembrane helix</keyword>
<dbReference type="Proteomes" id="UP001596298">
    <property type="component" value="Unassembled WGS sequence"/>
</dbReference>
<feature type="compositionally biased region" description="Basic and acidic residues" evidence="6">
    <location>
        <begin position="44"/>
        <end position="55"/>
    </location>
</feature>
<feature type="transmembrane region" description="Helical" evidence="7">
    <location>
        <begin position="401"/>
        <end position="421"/>
    </location>
</feature>
<evidence type="ECO:0000313" key="10">
    <source>
        <dbReference type="Proteomes" id="UP001596298"/>
    </source>
</evidence>
<feature type="transmembrane region" description="Helical" evidence="7">
    <location>
        <begin position="433"/>
        <end position="457"/>
    </location>
</feature>
<dbReference type="RefSeq" id="WP_382399748.1">
    <property type="nucleotide sequence ID" value="NZ_JBHSWH010000001.1"/>
</dbReference>
<dbReference type="InterPro" id="IPR032694">
    <property type="entry name" value="CopC/D"/>
</dbReference>
<accession>A0ABW2ADY4</accession>
<dbReference type="PANTHER" id="PTHR34820:SF4">
    <property type="entry name" value="INNER MEMBRANE PROTEIN YEBZ"/>
    <property type="match status" value="1"/>
</dbReference>
<feature type="transmembrane region" description="Helical" evidence="7">
    <location>
        <begin position="195"/>
        <end position="214"/>
    </location>
</feature>
<keyword evidence="3 7" id="KW-0812">Transmembrane</keyword>
<feature type="transmembrane region" description="Helical" evidence="7">
    <location>
        <begin position="633"/>
        <end position="654"/>
    </location>
</feature>
<evidence type="ECO:0000256" key="7">
    <source>
        <dbReference type="SAM" id="Phobius"/>
    </source>
</evidence>
<feature type="domain" description="Copper resistance protein D" evidence="8">
    <location>
        <begin position="257"/>
        <end position="357"/>
    </location>
</feature>
<keyword evidence="2" id="KW-1003">Cell membrane</keyword>
<protein>
    <submittedName>
        <fullName evidence="9">Cytochrome c oxidase assembly protein</fullName>
    </submittedName>
</protein>
<evidence type="ECO:0000256" key="3">
    <source>
        <dbReference type="ARBA" id="ARBA00022692"/>
    </source>
</evidence>
<feature type="transmembrane region" description="Helical" evidence="7">
    <location>
        <begin position="512"/>
        <end position="535"/>
    </location>
</feature>
<evidence type="ECO:0000256" key="1">
    <source>
        <dbReference type="ARBA" id="ARBA00004651"/>
    </source>
</evidence>
<proteinExistence type="predicted"/>
<dbReference type="EMBL" id="JBHSWH010000001">
    <property type="protein sequence ID" value="MFC6705001.1"/>
    <property type="molecule type" value="Genomic_DNA"/>
</dbReference>
<organism evidence="9 10">
    <name type="scientific">Flexivirga alba</name>
    <dbReference type="NCBI Taxonomy" id="702742"/>
    <lineage>
        <taxon>Bacteria</taxon>
        <taxon>Bacillati</taxon>
        <taxon>Actinomycetota</taxon>
        <taxon>Actinomycetes</taxon>
        <taxon>Micrococcales</taxon>
        <taxon>Dermacoccaceae</taxon>
        <taxon>Flexivirga</taxon>
    </lineage>
</organism>
<comment type="caution">
    <text evidence="9">The sequence shown here is derived from an EMBL/GenBank/DDBJ whole genome shotgun (WGS) entry which is preliminary data.</text>
</comment>
<keyword evidence="10" id="KW-1185">Reference proteome</keyword>
<sequence>MSTYPESKRFLPVHRGKDLQGADLGFPGDRSDHEPPRIARRSTRRDDSGRPDRLRGGAAVHRSRQEAGAHRRRRARALGAAAVDDSLPAGYGADHRPVAARWAADARGEKTARRIRVSRYAAWSALAWAICGAISGVFNYADVSGTHVGSSGFWSSAWQSTWQLELLRAPAITSLIGLGIAAVCFVGAGRAIQAGLFFVAIAGLWPLALVGHAAGSNDHDAAVNSLIFHLLGVAVWVGGLLAVLLMWSRLGKGAPDVVARFSTVATWCIAMVGLSGALNAWIRLGGFGGIGSKYGVVVLAKIAALLGLGVLGWFQRQKVIARLRADRASKPGRAAFARLAGIEVLVMGVAIGLGVALSRSQPPVSGESPLNTSDIAFSLTDYPTPSPLETSSWFLAWRVEWLFTAVAVIALGVYLHWVWRLHRRGDKWPIARTVWWVCGWAAFVYFTDAAPAIYGHVMFSMHMLMHMGVSMFVPICLVRGGVVTLAMRALPKRHDGTLGPRELILAVVHSRVFAFFANPIIAAVLSFGTLIAFYYSPLFYLALTTHTGHVLMVAHFTLIGYVYAYAMVGIDPGPKRWAPPIRLLILLVAIAFHAFFGVAMMTGTTLLAPDLFTVLHLSWVPNVLVDQQRAGTVAWGAGEFPTLMMAMLIAMEWYRSDRAEGERAERQAERDGDAELNAYNDYLASRARVESTHEKD</sequence>
<evidence type="ECO:0000313" key="9">
    <source>
        <dbReference type="EMBL" id="MFC6705001.1"/>
    </source>
</evidence>
<evidence type="ECO:0000256" key="6">
    <source>
        <dbReference type="SAM" id="MobiDB-lite"/>
    </source>
</evidence>
<feature type="transmembrane region" description="Helical" evidence="7">
    <location>
        <begin position="166"/>
        <end position="188"/>
    </location>
</feature>
<evidence type="ECO:0000259" key="8">
    <source>
        <dbReference type="Pfam" id="PF05425"/>
    </source>
</evidence>
<dbReference type="InterPro" id="IPR008457">
    <property type="entry name" value="Cu-R_CopD_dom"/>
</dbReference>
<comment type="subcellular location">
    <subcellularLocation>
        <location evidence="1">Cell membrane</location>
        <topology evidence="1">Multi-pass membrane protein</topology>
    </subcellularLocation>
</comment>
<gene>
    <name evidence="9" type="ORF">ACFQDH_06890</name>
</gene>
<feature type="transmembrane region" description="Helical" evidence="7">
    <location>
        <begin position="259"/>
        <end position="282"/>
    </location>
</feature>
<feature type="transmembrane region" description="Helical" evidence="7">
    <location>
        <begin position="120"/>
        <end position="141"/>
    </location>
</feature>
<dbReference type="Pfam" id="PF09678">
    <property type="entry name" value="Caa3_CtaG"/>
    <property type="match status" value="1"/>
</dbReference>
<evidence type="ECO:0000256" key="4">
    <source>
        <dbReference type="ARBA" id="ARBA00022989"/>
    </source>
</evidence>
<evidence type="ECO:0000256" key="2">
    <source>
        <dbReference type="ARBA" id="ARBA00022475"/>
    </source>
</evidence>
<reference evidence="10" key="1">
    <citation type="journal article" date="2019" name="Int. J. Syst. Evol. Microbiol.">
        <title>The Global Catalogue of Microorganisms (GCM) 10K type strain sequencing project: providing services to taxonomists for standard genome sequencing and annotation.</title>
        <authorList>
            <consortium name="The Broad Institute Genomics Platform"/>
            <consortium name="The Broad Institute Genome Sequencing Center for Infectious Disease"/>
            <person name="Wu L."/>
            <person name="Ma J."/>
        </authorList>
    </citation>
    <scope>NUCLEOTIDE SEQUENCE [LARGE SCALE GENOMIC DNA]</scope>
    <source>
        <strain evidence="10">CCUG 58127</strain>
    </source>
</reference>
<name>A0ABW2ADY4_9MICO</name>
<feature type="region of interest" description="Disordered" evidence="6">
    <location>
        <begin position="1"/>
        <end position="75"/>
    </location>
</feature>
<feature type="transmembrane region" description="Helical" evidence="7">
    <location>
        <begin position="580"/>
        <end position="601"/>
    </location>
</feature>
<feature type="transmembrane region" description="Helical" evidence="7">
    <location>
        <begin position="469"/>
        <end position="491"/>
    </location>
</feature>
<dbReference type="Pfam" id="PF05425">
    <property type="entry name" value="CopD"/>
    <property type="match status" value="1"/>
</dbReference>
<evidence type="ECO:0000256" key="5">
    <source>
        <dbReference type="ARBA" id="ARBA00023136"/>
    </source>
</evidence>
<feature type="transmembrane region" description="Helical" evidence="7">
    <location>
        <begin position="294"/>
        <end position="314"/>
    </location>
</feature>
<feature type="transmembrane region" description="Helical" evidence="7">
    <location>
        <begin position="547"/>
        <end position="568"/>
    </location>
</feature>
<dbReference type="InterPro" id="IPR019108">
    <property type="entry name" value="Caa3_assmbl_CtaG-rel"/>
</dbReference>